<evidence type="ECO:0000313" key="1">
    <source>
        <dbReference type="EMBL" id="RZS77148.1"/>
    </source>
</evidence>
<dbReference type="RefSeq" id="WP_130362192.1">
    <property type="nucleotide sequence ID" value="NZ_SGXC01000004.1"/>
</dbReference>
<evidence type="ECO:0000313" key="2">
    <source>
        <dbReference type="Proteomes" id="UP000292445"/>
    </source>
</evidence>
<dbReference type="InterPro" id="IPR022798">
    <property type="entry name" value="BcsD_bac"/>
</dbReference>
<sequence length="157" mass="17478">MDATSSVISYLSSRQVAAQWKVFLLATSQELAEKFSAAELRTFMRRVGGRFGRELPVPACTTLDDIQLAMSQIWTRLDWGWVEITDQTDHLRLQHYCAPLEAALGREALAWTPSFLEGVYQQWFEQLGAGDRLRVSQVSDFDGIGGIGLRLGSPVAA</sequence>
<dbReference type="Gene3D" id="3.30.70.2590">
    <property type="match status" value="1"/>
</dbReference>
<protein>
    <submittedName>
        <fullName evidence="1">Cellulose synthase subunit D</fullName>
    </submittedName>
</protein>
<comment type="caution">
    <text evidence="1">The sequence shown here is derived from an EMBL/GenBank/DDBJ whole genome shotgun (WGS) entry which is preliminary data.</text>
</comment>
<name>A0A4Q7N762_9BURK</name>
<proteinExistence type="predicted"/>
<dbReference type="EMBL" id="SGXC01000004">
    <property type="protein sequence ID" value="RZS77148.1"/>
    <property type="molecule type" value="Genomic_DNA"/>
</dbReference>
<keyword evidence="2" id="KW-1185">Reference proteome</keyword>
<dbReference type="Proteomes" id="UP000292445">
    <property type="component" value="Unassembled WGS sequence"/>
</dbReference>
<dbReference type="OrthoDB" id="8963422at2"/>
<dbReference type="Pfam" id="PF03500">
    <property type="entry name" value="Cellsynth_D"/>
    <property type="match status" value="1"/>
</dbReference>
<reference evidence="1 2" key="1">
    <citation type="submission" date="2019-02" db="EMBL/GenBank/DDBJ databases">
        <title>Genomic Encyclopedia of Type Strains, Phase IV (KMG-IV): sequencing the most valuable type-strain genomes for metagenomic binning, comparative biology and taxonomic classification.</title>
        <authorList>
            <person name="Goeker M."/>
        </authorList>
    </citation>
    <scope>NUCLEOTIDE SEQUENCE [LARGE SCALE GENOMIC DNA]</scope>
    <source>
        <strain evidence="1 2">K24</strain>
    </source>
</reference>
<dbReference type="AlphaFoldDB" id="A0A4Q7N762"/>
<gene>
    <name evidence="1" type="ORF">EV675_5876</name>
</gene>
<organism evidence="1 2">
    <name type="scientific">Pigmentiphaga kullae</name>
    <dbReference type="NCBI Taxonomy" id="151784"/>
    <lineage>
        <taxon>Bacteria</taxon>
        <taxon>Pseudomonadati</taxon>
        <taxon>Pseudomonadota</taxon>
        <taxon>Betaproteobacteria</taxon>
        <taxon>Burkholderiales</taxon>
        <taxon>Alcaligenaceae</taxon>
        <taxon>Pigmentiphaga</taxon>
    </lineage>
</organism>
<dbReference type="InterPro" id="IPR038470">
    <property type="entry name" value="Cellsynth_D_sf"/>
</dbReference>
<accession>A0A4Q7N762</accession>
<dbReference type="GO" id="GO:0030244">
    <property type="term" value="P:cellulose biosynthetic process"/>
    <property type="evidence" value="ECO:0007669"/>
    <property type="project" value="InterPro"/>
</dbReference>